<sequence length="345" mass="38746">MHPELRHALRTYYNRLAEINGVDDASKLFTVDPSVQQRLETRIQEHAEFLSRINMVGVREMEGDKVGDPTPSPTRYDGGAALQPHAAHSLDARRYRCRRINYDTFISFSTLDAWANFPDFQHKVADLFLLRQARDRIMIGWNGARHAAQPNPVANPLLQDVQVGWLQHYRNEAPKRVLKGVKVGPDANTDYKTLDAAVCDAASTLLDPKHRRRTDLVAVCGETLLHDKYFPLVNGAEKPTKPLTGQVFMSQERLGRLPAVSVPFFPEDAVFVTPLSNLSIYWQTGARRRYLREEPERNRLVNFESSNDAFVVEDYGAGCLIEGIRLPGSDTDPGETAPAAAEAKP</sequence>
<dbReference type="Proteomes" id="UP000631034">
    <property type="component" value="Unassembled WGS sequence"/>
</dbReference>
<gene>
    <name evidence="2" type="ORF">IHV25_09475</name>
</gene>
<accession>A0A8J6YY73</accession>
<evidence type="ECO:0000313" key="2">
    <source>
        <dbReference type="EMBL" id="MBE1237872.1"/>
    </source>
</evidence>
<evidence type="ECO:0000256" key="1">
    <source>
        <dbReference type="SAM" id="MobiDB-lite"/>
    </source>
</evidence>
<reference evidence="2" key="1">
    <citation type="submission" date="2020-10" db="EMBL/GenBank/DDBJ databases">
        <title>Genome sequence of the unusual species of purple photosynthetic bacteria, Phaeovibrio sulfidiphilus DSM 23193, type strain.</title>
        <authorList>
            <person name="Kyndt J.A."/>
            <person name="Meyer T.E."/>
        </authorList>
    </citation>
    <scope>NUCLEOTIDE SEQUENCE</scope>
    <source>
        <strain evidence="2">DSM 23193</strain>
    </source>
</reference>
<proteinExistence type="predicted"/>
<dbReference type="Pfam" id="PF05125">
    <property type="entry name" value="Phage_cap_P2"/>
    <property type="match status" value="1"/>
</dbReference>
<name>A0A8J6YY73_9PROT</name>
<keyword evidence="3" id="KW-1185">Reference proteome</keyword>
<comment type="caution">
    <text evidence="2">The sequence shown here is derived from an EMBL/GenBank/DDBJ whole genome shotgun (WGS) entry which is preliminary data.</text>
</comment>
<protein>
    <submittedName>
        <fullName evidence="2">Phage major capsid protein, P2 family</fullName>
    </submittedName>
</protein>
<dbReference type="AlphaFoldDB" id="A0A8J6YY73"/>
<feature type="region of interest" description="Disordered" evidence="1">
    <location>
        <begin position="326"/>
        <end position="345"/>
    </location>
</feature>
<evidence type="ECO:0000313" key="3">
    <source>
        <dbReference type="Proteomes" id="UP000631034"/>
    </source>
</evidence>
<dbReference type="NCBIfam" id="TIGR01551">
    <property type="entry name" value="major_capsid_P2"/>
    <property type="match status" value="1"/>
</dbReference>
<organism evidence="2 3">
    <name type="scientific">Phaeovibrio sulfidiphilus</name>
    <dbReference type="NCBI Taxonomy" id="1220600"/>
    <lineage>
        <taxon>Bacteria</taxon>
        <taxon>Pseudomonadati</taxon>
        <taxon>Pseudomonadota</taxon>
        <taxon>Alphaproteobacteria</taxon>
        <taxon>Rhodospirillales</taxon>
        <taxon>Rhodospirillaceae</taxon>
        <taxon>Phaeovibrio</taxon>
    </lineage>
</organism>
<dbReference type="EMBL" id="JACZHT010000008">
    <property type="protein sequence ID" value="MBE1237872.1"/>
    <property type="molecule type" value="Genomic_DNA"/>
</dbReference>
<dbReference type="InterPro" id="IPR006441">
    <property type="entry name" value="Phage_P2_GpN"/>
</dbReference>
<dbReference type="RefSeq" id="WP_192534884.1">
    <property type="nucleotide sequence ID" value="NZ_JACZHT010000008.1"/>
</dbReference>